<keyword evidence="3" id="KW-1185">Reference proteome</keyword>
<dbReference type="Pfam" id="PF01266">
    <property type="entry name" value="DAO"/>
    <property type="match status" value="1"/>
</dbReference>
<dbReference type="PANTHER" id="PTHR13847:SF129">
    <property type="entry name" value="FAD DEPENDENT OXIDOREDUCTASE"/>
    <property type="match status" value="1"/>
</dbReference>
<gene>
    <name evidence="2" type="ORF">SAMD00023353_5900400</name>
</gene>
<dbReference type="STRING" id="77044.A0A1W2TWZ9"/>
<dbReference type="PRINTS" id="PR00420">
    <property type="entry name" value="RNGMNOXGNASE"/>
</dbReference>
<evidence type="ECO:0000313" key="3">
    <source>
        <dbReference type="Proteomes" id="UP000054516"/>
    </source>
</evidence>
<dbReference type="Gene3D" id="3.30.9.10">
    <property type="entry name" value="D-Amino Acid Oxidase, subunit A, domain 2"/>
    <property type="match status" value="1"/>
</dbReference>
<dbReference type="GO" id="GO:0005737">
    <property type="term" value="C:cytoplasm"/>
    <property type="evidence" value="ECO:0007669"/>
    <property type="project" value="TreeGrafter"/>
</dbReference>
<feature type="domain" description="FAD dependent oxidoreductase" evidence="1">
    <location>
        <begin position="45"/>
        <end position="427"/>
    </location>
</feature>
<accession>A0A1W2TWZ9</accession>
<dbReference type="InterPro" id="IPR036188">
    <property type="entry name" value="FAD/NAD-bd_sf"/>
</dbReference>
<dbReference type="Gene3D" id="3.50.50.60">
    <property type="entry name" value="FAD/NAD(P)-binding domain"/>
    <property type="match status" value="1"/>
</dbReference>
<sequence>MTAASNWDIQSEPPCPNGTLSFWHGDPSEKLLGHRTTEDLPSTADVVVIGSGITGTFAARELVAAGRRTVMVEAREACWGATGRNGGHCQPGVWNNTPDVARFELATFRLIAKLVAEHDIPCDWKVVGGIHSIYSDEVLAAAREKFERLQQCSDLTDHATLILDNGELAARNVPEAIAAVYQPNAAACWPYKLVAWLLERLLTEYDAVAFNLQTNTLVERLERNGSSWAVHTQRGKVVARDVLLASNAYTSYLLPRLTGLITPLRAQVCALELPPGGTQLPHSYVWLEDAEHQYLIHRGLDGAQEASTDKYLIFGGQNNVVPNRGLGISRDDVVDPVIGQGLRRGLNPAMKLIPGDKPEPEALVAAYEWTGIMGYSRDGAPWVGRVPDSLLDASLGSDTDADGLWISAGYTGHGMPVAPGCGITIARMILGKERDDGVDLPQGWTTSEERVAIARSAK</sequence>
<dbReference type="Proteomes" id="UP000054516">
    <property type="component" value="Unassembled WGS sequence"/>
</dbReference>
<dbReference type="EMBL" id="DF977504">
    <property type="protein sequence ID" value="GAP93224.1"/>
    <property type="molecule type" value="Genomic_DNA"/>
</dbReference>
<dbReference type="OrthoDB" id="429143at2759"/>
<organism evidence="2">
    <name type="scientific">Rosellinia necatrix</name>
    <name type="common">White root-rot fungus</name>
    <dbReference type="NCBI Taxonomy" id="77044"/>
    <lineage>
        <taxon>Eukaryota</taxon>
        <taxon>Fungi</taxon>
        <taxon>Dikarya</taxon>
        <taxon>Ascomycota</taxon>
        <taxon>Pezizomycotina</taxon>
        <taxon>Sordariomycetes</taxon>
        <taxon>Xylariomycetidae</taxon>
        <taxon>Xylariales</taxon>
        <taxon>Xylariaceae</taxon>
        <taxon>Rosellinia</taxon>
    </lineage>
</organism>
<name>A0A1W2TWZ9_ROSNE</name>
<dbReference type="InterPro" id="IPR006076">
    <property type="entry name" value="FAD-dep_OxRdtase"/>
</dbReference>
<dbReference type="PANTHER" id="PTHR13847">
    <property type="entry name" value="SARCOSINE DEHYDROGENASE-RELATED"/>
    <property type="match status" value="1"/>
</dbReference>
<evidence type="ECO:0000313" key="2">
    <source>
        <dbReference type="EMBL" id="GAP93224.1"/>
    </source>
</evidence>
<dbReference type="AlphaFoldDB" id="A0A1W2TWZ9"/>
<evidence type="ECO:0000259" key="1">
    <source>
        <dbReference type="Pfam" id="PF01266"/>
    </source>
</evidence>
<reference evidence="2" key="1">
    <citation type="submission" date="2016-03" db="EMBL/GenBank/DDBJ databases">
        <title>Draft genome sequence of Rosellinia necatrix.</title>
        <authorList>
            <person name="Kanematsu S."/>
        </authorList>
    </citation>
    <scope>NUCLEOTIDE SEQUENCE [LARGE SCALE GENOMIC DNA]</scope>
    <source>
        <strain evidence="2">W97</strain>
    </source>
</reference>
<dbReference type="SUPFAM" id="SSF51905">
    <property type="entry name" value="FAD/NAD(P)-binding domain"/>
    <property type="match status" value="1"/>
</dbReference>
<protein>
    <submittedName>
        <fullName evidence="2">Putative FAD dependent oxidoreductase</fullName>
    </submittedName>
</protein>
<proteinExistence type="predicted"/>